<dbReference type="SUPFAM" id="SSF52047">
    <property type="entry name" value="RNI-like"/>
    <property type="match status" value="1"/>
</dbReference>
<name>A0A445LVK5_GLYSO</name>
<dbReference type="SMART" id="SM00256">
    <property type="entry name" value="FBOX"/>
    <property type="match status" value="1"/>
</dbReference>
<dbReference type="InterPro" id="IPR050232">
    <property type="entry name" value="FBL13/AtMIF1-like"/>
</dbReference>
<keyword evidence="1" id="KW-0732">Signal</keyword>
<keyword evidence="4" id="KW-1185">Reference proteome</keyword>
<evidence type="ECO:0000313" key="3">
    <source>
        <dbReference type="EMBL" id="RZC27242.1"/>
    </source>
</evidence>
<dbReference type="PANTHER" id="PTHR31900">
    <property type="entry name" value="F-BOX/RNI SUPERFAMILY PROTEIN-RELATED"/>
    <property type="match status" value="1"/>
</dbReference>
<dbReference type="Gene3D" id="1.20.1280.50">
    <property type="match status" value="1"/>
</dbReference>
<dbReference type="Pfam" id="PF00646">
    <property type="entry name" value="F-box"/>
    <property type="match status" value="1"/>
</dbReference>
<protein>
    <submittedName>
        <fullName evidence="3">Putative F-box/LRR-repeat protein</fullName>
    </submittedName>
</protein>
<proteinExistence type="predicted"/>
<dbReference type="InterPro" id="IPR032675">
    <property type="entry name" value="LRR_dom_sf"/>
</dbReference>
<dbReference type="SUPFAM" id="SSF81383">
    <property type="entry name" value="F-box domain"/>
    <property type="match status" value="1"/>
</dbReference>
<comment type="caution">
    <text evidence="3">The sequence shown here is derived from an EMBL/GenBank/DDBJ whole genome shotgun (WGS) entry which is preliminary data.</text>
</comment>
<dbReference type="InterPro" id="IPR001810">
    <property type="entry name" value="F-box_dom"/>
</dbReference>
<dbReference type="Proteomes" id="UP000289340">
    <property type="component" value="Chromosome 2"/>
</dbReference>
<dbReference type="Gramene" id="XM_028329524.1">
    <property type="protein sequence ID" value="XP_028185325.1"/>
    <property type="gene ID" value="LOC114372111"/>
</dbReference>
<sequence>MAVSSDCFCLLPIEVVLTILSLLPFKEVVRTCVLSKDWLDICKSTPNIEFNELFFVKPDQSNETREAQRRAFLEFIKSWIENHKGATIDKFSLSLSMPANVGEIINESVAFATQRGVKELDLDFVDRSKNENGDCSYDSDEALFELPSRVYEHISLESLKLYSCSFIETKVLNFHALKEVSLGWMEVRLTAIKAFLFNCKKLECLSFTRCWNSDKFDLGEEEHMGLTKLFLDKCNFDFDYFRVKAPNLKIFKYCGWINFAVVEIDSLAMEEVDLDFSLESSFEEFGHPIYNLVKDVCTARVLTVCSFVLQVIPTGPEQLRMEVDMDARHLIMKTALDDDEFIGISFFLNSCPLLERLTIEIGPKSELSDYEPAFEFTSLLFWIEYLNVCECLISSLEVVEINGFRGTLNEYRFLEYLIFSGYVLKKIIINMLKDDSGRTVEYYCRHMAELLLTCPCTSRNLEISIF</sequence>
<evidence type="ECO:0000259" key="2">
    <source>
        <dbReference type="SMART" id="SM00256"/>
    </source>
</evidence>
<evidence type="ECO:0000313" key="4">
    <source>
        <dbReference type="Proteomes" id="UP000289340"/>
    </source>
</evidence>
<organism evidence="3 4">
    <name type="scientific">Glycine soja</name>
    <name type="common">Wild soybean</name>
    <dbReference type="NCBI Taxonomy" id="3848"/>
    <lineage>
        <taxon>Eukaryota</taxon>
        <taxon>Viridiplantae</taxon>
        <taxon>Streptophyta</taxon>
        <taxon>Embryophyta</taxon>
        <taxon>Tracheophyta</taxon>
        <taxon>Spermatophyta</taxon>
        <taxon>Magnoliopsida</taxon>
        <taxon>eudicotyledons</taxon>
        <taxon>Gunneridae</taxon>
        <taxon>Pentapetalae</taxon>
        <taxon>rosids</taxon>
        <taxon>fabids</taxon>
        <taxon>Fabales</taxon>
        <taxon>Fabaceae</taxon>
        <taxon>Papilionoideae</taxon>
        <taxon>50 kb inversion clade</taxon>
        <taxon>NPAAA clade</taxon>
        <taxon>indigoferoid/millettioid clade</taxon>
        <taxon>Phaseoleae</taxon>
        <taxon>Glycine</taxon>
        <taxon>Glycine subgen. Soja</taxon>
    </lineage>
</organism>
<gene>
    <name evidence="3" type="ORF">D0Y65_005399</name>
</gene>
<feature type="domain" description="F-box" evidence="2">
    <location>
        <begin position="11"/>
        <end position="52"/>
    </location>
</feature>
<dbReference type="InterPro" id="IPR036047">
    <property type="entry name" value="F-box-like_dom_sf"/>
</dbReference>
<accession>A0A445LVK5</accession>
<dbReference type="Gene3D" id="3.80.10.10">
    <property type="entry name" value="Ribonuclease Inhibitor"/>
    <property type="match status" value="1"/>
</dbReference>
<evidence type="ECO:0000256" key="1">
    <source>
        <dbReference type="SAM" id="SignalP"/>
    </source>
</evidence>
<dbReference type="EMBL" id="QZWG01000002">
    <property type="protein sequence ID" value="RZC27242.1"/>
    <property type="molecule type" value="Genomic_DNA"/>
</dbReference>
<dbReference type="InterPro" id="IPR006566">
    <property type="entry name" value="FBD"/>
</dbReference>
<dbReference type="Pfam" id="PF08387">
    <property type="entry name" value="FBD"/>
    <property type="match status" value="1"/>
</dbReference>
<dbReference type="AlphaFoldDB" id="A0A445LVK5"/>
<feature type="signal peptide" evidence="1">
    <location>
        <begin position="1"/>
        <end position="18"/>
    </location>
</feature>
<dbReference type="PANTHER" id="PTHR31900:SF34">
    <property type="entry name" value="EMB|CAB62440.1-RELATED"/>
    <property type="match status" value="1"/>
</dbReference>
<reference evidence="3 4" key="1">
    <citation type="submission" date="2018-09" db="EMBL/GenBank/DDBJ databases">
        <title>A high-quality reference genome of wild soybean provides a powerful tool to mine soybean genomes.</title>
        <authorList>
            <person name="Xie M."/>
            <person name="Chung C.Y.L."/>
            <person name="Li M.-W."/>
            <person name="Wong F.-L."/>
            <person name="Chan T.-F."/>
            <person name="Lam H.-M."/>
        </authorList>
    </citation>
    <scope>NUCLEOTIDE SEQUENCE [LARGE SCALE GENOMIC DNA]</scope>
    <source>
        <strain evidence="4">cv. W05</strain>
        <tissue evidence="3">Hypocotyl of etiolated seedlings</tissue>
    </source>
</reference>
<feature type="chain" id="PRO_5019405262" evidence="1">
    <location>
        <begin position="19"/>
        <end position="466"/>
    </location>
</feature>